<evidence type="ECO:0000313" key="4">
    <source>
        <dbReference type="Proteomes" id="UP001070238"/>
    </source>
</evidence>
<evidence type="ECO:0000313" key="3">
    <source>
        <dbReference type="EMBL" id="MCX7538502.1"/>
    </source>
</evidence>
<accession>A0A9Q4CE77</accession>
<evidence type="ECO:0000256" key="1">
    <source>
        <dbReference type="SAM" id="MobiDB-lite"/>
    </source>
</evidence>
<feature type="domain" description="DUF4232" evidence="2">
    <location>
        <begin position="85"/>
        <end position="216"/>
    </location>
</feature>
<organism evidence="3 4">
    <name type="scientific">Corynebacterium antarcticum</name>
    <dbReference type="NCBI Taxonomy" id="2800405"/>
    <lineage>
        <taxon>Bacteria</taxon>
        <taxon>Bacillati</taxon>
        <taxon>Actinomycetota</taxon>
        <taxon>Actinomycetes</taxon>
        <taxon>Mycobacteriales</taxon>
        <taxon>Corynebacteriaceae</taxon>
        <taxon>Corynebacterium</taxon>
    </lineage>
</organism>
<dbReference type="AlphaFoldDB" id="A0A9Q4CE77"/>
<dbReference type="EMBL" id="JAPMKX010000003">
    <property type="protein sequence ID" value="MCX7538502.1"/>
    <property type="molecule type" value="Genomic_DNA"/>
</dbReference>
<protein>
    <submittedName>
        <fullName evidence="3">DUF4232 domain-containing protein</fullName>
    </submittedName>
</protein>
<dbReference type="Pfam" id="PF14016">
    <property type="entry name" value="DUF4232"/>
    <property type="match status" value="1"/>
</dbReference>
<comment type="caution">
    <text evidence="3">The sequence shown here is derived from an EMBL/GenBank/DDBJ whole genome shotgun (WGS) entry which is preliminary data.</text>
</comment>
<sequence>MSNRSHSRTSGLASVLLFGRPTRGGRTSAVLLASLAATSGLVSGCAADKPSEVILAGSSGAGFSSTVTTGTTPWSTSPPDPSRACPAEQLDASVDSTSAGTGHTFYSIRLTNTGTPCTVSGYPGVSLIDATGNQVGAPADREIGAKGAPVRLNPGTSAVFSTRFSQPYAYNAEACQPTERAQRLKIYPPNDTGWLTVPVSQPTCGSERISTITVTGVSAG</sequence>
<reference evidence="3" key="1">
    <citation type="submission" date="2022-11" db="EMBL/GenBank/DDBJ databases">
        <title>Corynebacterium sp. isolated from Penguins.</title>
        <authorList>
            <person name="Sedlar K."/>
            <person name="Svec P."/>
        </authorList>
    </citation>
    <scope>NUCLEOTIDE SEQUENCE</scope>
    <source>
        <strain evidence="3">P5875</strain>
    </source>
</reference>
<dbReference type="Proteomes" id="UP001070238">
    <property type="component" value="Unassembled WGS sequence"/>
</dbReference>
<proteinExistence type="predicted"/>
<feature type="region of interest" description="Disordered" evidence="1">
    <location>
        <begin position="67"/>
        <end position="87"/>
    </location>
</feature>
<evidence type="ECO:0000259" key="2">
    <source>
        <dbReference type="Pfam" id="PF14016"/>
    </source>
</evidence>
<gene>
    <name evidence="3" type="ORF">OS123_08115</name>
</gene>
<dbReference type="RefSeq" id="WP_267169533.1">
    <property type="nucleotide sequence ID" value="NZ_JAPMKX010000003.1"/>
</dbReference>
<dbReference type="InterPro" id="IPR025326">
    <property type="entry name" value="DUF4232"/>
</dbReference>
<name>A0A9Q4CE77_9CORY</name>